<dbReference type="InterPro" id="IPR027417">
    <property type="entry name" value="P-loop_NTPase"/>
</dbReference>
<reference evidence="2" key="1">
    <citation type="journal article" date="2019" name="Int. J. Syst. Evol. Microbiol.">
        <title>The Global Catalogue of Microorganisms (GCM) 10K type strain sequencing project: providing services to taxonomists for standard genome sequencing and annotation.</title>
        <authorList>
            <consortium name="The Broad Institute Genomics Platform"/>
            <consortium name="The Broad Institute Genome Sequencing Center for Infectious Disease"/>
            <person name="Wu L."/>
            <person name="Ma J."/>
        </authorList>
    </citation>
    <scope>NUCLEOTIDE SEQUENCE [LARGE SCALE GENOMIC DNA]</scope>
    <source>
        <strain evidence="2">JCM 16702</strain>
    </source>
</reference>
<organism evidence="1 2">
    <name type="scientific">Actinomadura miaoliensis</name>
    <dbReference type="NCBI Taxonomy" id="430685"/>
    <lineage>
        <taxon>Bacteria</taxon>
        <taxon>Bacillati</taxon>
        <taxon>Actinomycetota</taxon>
        <taxon>Actinomycetes</taxon>
        <taxon>Streptosporangiales</taxon>
        <taxon>Thermomonosporaceae</taxon>
        <taxon>Actinomadura</taxon>
    </lineage>
</organism>
<keyword evidence="2" id="KW-1185">Reference proteome</keyword>
<dbReference type="NCBIfam" id="TIGR01547">
    <property type="entry name" value="phage_term_2"/>
    <property type="match status" value="1"/>
</dbReference>
<dbReference type="Gene3D" id="3.30.420.280">
    <property type="match status" value="1"/>
</dbReference>
<dbReference type="RefSeq" id="WP_344941438.1">
    <property type="nucleotide sequence ID" value="NZ_BAAAZG010000002.1"/>
</dbReference>
<evidence type="ECO:0000313" key="2">
    <source>
        <dbReference type="Proteomes" id="UP001500683"/>
    </source>
</evidence>
<evidence type="ECO:0000313" key="1">
    <source>
        <dbReference type="EMBL" id="GAA4059755.1"/>
    </source>
</evidence>
<dbReference type="Gene3D" id="3.40.50.300">
    <property type="entry name" value="P-loop containing nucleotide triphosphate hydrolases"/>
    <property type="match status" value="1"/>
</dbReference>
<proteinExistence type="predicted"/>
<sequence length="423" mass="46666">MTPAAPVLSPKQEQSIAHSTARLNIWSGSVRSGKTIASLLRWLTYVAQAPRGGALVVSGKTLDSVARNVFGPLQDPAITGDYARLVKYTRGAPTATILGRPIEVITANDVRAEEKLRGLTCAGAYVDEATVLPETFWTQLLARLSVPGAKLFATTNPDSPNHWLRRKFLLRQGDLDLRSWHFTLDDNPGLDPAYVTALKAEYVGLWYRRMIKGEWCLAEGAIFEMFDPARHTVDQIPAVTRWVAAGVDYGTVNPFHAVVVGVGTDGRLYVTAEWRHDSKTARRQLTDVEYSARFREWLAKVPVPTTPLTGVQPEYVIVDPSAASFRVQLHRDGLVTRAGDNSVLDGIRTMSSLFALDLLRIHTSCKGLLDELPGYSWDDKAAERGEDAPIKADDHGIDATRYAVHTTRALWRGLLRDQVTLAA</sequence>
<accession>A0ABP7V763</accession>
<protein>
    <submittedName>
        <fullName evidence="1">PBSX family phage terminase large subunit</fullName>
    </submittedName>
</protein>
<dbReference type="Pfam" id="PF03237">
    <property type="entry name" value="Terminase_6N"/>
    <property type="match status" value="1"/>
</dbReference>
<gene>
    <name evidence="1" type="ORF">GCM10022214_10380</name>
</gene>
<dbReference type="Proteomes" id="UP001500683">
    <property type="component" value="Unassembled WGS sequence"/>
</dbReference>
<name>A0ABP7V763_9ACTN</name>
<comment type="caution">
    <text evidence="1">The sequence shown here is derived from an EMBL/GenBank/DDBJ whole genome shotgun (WGS) entry which is preliminary data.</text>
</comment>
<dbReference type="EMBL" id="BAAAZG010000002">
    <property type="protein sequence ID" value="GAA4059755.1"/>
    <property type="molecule type" value="Genomic_DNA"/>
</dbReference>
<dbReference type="InterPro" id="IPR006437">
    <property type="entry name" value="Phage_terminase_lsu"/>
</dbReference>